<comment type="similarity">
    <text evidence="2">Belongs to the ABC transporter superfamily.</text>
</comment>
<evidence type="ECO:0000256" key="7">
    <source>
        <dbReference type="ARBA" id="ARBA00023136"/>
    </source>
</evidence>
<evidence type="ECO:0000256" key="5">
    <source>
        <dbReference type="ARBA" id="ARBA00022741"/>
    </source>
</evidence>
<dbReference type="GO" id="GO:0005886">
    <property type="term" value="C:plasma membrane"/>
    <property type="evidence" value="ECO:0007669"/>
    <property type="project" value="UniProtKB-SubCell"/>
</dbReference>
<dbReference type="PANTHER" id="PTHR43166:SF9">
    <property type="entry name" value="GLUTAMATE_ASPARTATE IMPORT ATP-BINDING PROTEIN GLTL"/>
    <property type="match status" value="1"/>
</dbReference>
<dbReference type="InterPro" id="IPR050086">
    <property type="entry name" value="MetN_ABC_transporter-like"/>
</dbReference>
<keyword evidence="4" id="KW-1003">Cell membrane</keyword>
<keyword evidence="5" id="KW-0547">Nucleotide-binding</keyword>
<proteinExistence type="inferred from homology"/>
<dbReference type="Gene3D" id="3.40.50.300">
    <property type="entry name" value="P-loop containing nucleotide triphosphate hydrolases"/>
    <property type="match status" value="1"/>
</dbReference>
<evidence type="ECO:0000256" key="2">
    <source>
        <dbReference type="ARBA" id="ARBA00005417"/>
    </source>
</evidence>
<dbReference type="InterPro" id="IPR003439">
    <property type="entry name" value="ABC_transporter-like_ATP-bd"/>
</dbReference>
<name>A0A6C0EGU4_9ZZZZ</name>
<evidence type="ECO:0000256" key="3">
    <source>
        <dbReference type="ARBA" id="ARBA00022448"/>
    </source>
</evidence>
<evidence type="ECO:0000256" key="6">
    <source>
        <dbReference type="ARBA" id="ARBA00022840"/>
    </source>
</evidence>
<dbReference type="SMART" id="SM00382">
    <property type="entry name" value="AAA"/>
    <property type="match status" value="1"/>
</dbReference>
<organism evidence="10">
    <name type="scientific">viral metagenome</name>
    <dbReference type="NCBI Taxonomy" id="1070528"/>
    <lineage>
        <taxon>unclassified sequences</taxon>
        <taxon>metagenomes</taxon>
        <taxon>organismal metagenomes</taxon>
    </lineage>
</organism>
<sequence>MNIDDHVNILINEYNLDIYYKKFLIFSILTSCTRESFYWLLIYFSENVKLYPDLLLTYSGILIGLLIIHIPLERYLNNTKAEFSKELKTANTKYFFNRIIDINKKDILNFDLVEFNNVIEHFNDYFDQYIDNIKIKYDIPLRFISLIVIALNKKFNLLIGLFFIYYAIIKVLNEWKNIDESQLNNKVFSYENTIRNYIISSKNLLVNNELNTNYLNKNIHGLQDINFNINELNNNLDMKVNIFLICYILIVLYHKIDDLNINEFFYYFIIVYDIEFIGDKLAQFYKNQINYNKMQKRLKYLYSYEPNKIIVNEQKIDTIIIKKIINDKPKINLKNIILKNNDHILINGVSGSGKTSLLYVLKGIINPEILEINYDINLINKLSYLTLANHKNLFNGNLYDIISNYDEIPNEDLINKAIILSKFTNNNDNNYIEIETLSSGERIRLLVCKIIYNVIKDNYNILLFDEIDENLNDQLAIDICNNIRSIFKDKIILYITHNEKVKNLFDKKILIKNGSNL</sequence>
<reference evidence="10" key="1">
    <citation type="journal article" date="2020" name="Nature">
        <title>Giant virus diversity and host interactions through global metagenomics.</title>
        <authorList>
            <person name="Schulz F."/>
            <person name="Roux S."/>
            <person name="Paez-Espino D."/>
            <person name="Jungbluth S."/>
            <person name="Walsh D.A."/>
            <person name="Denef V.J."/>
            <person name="McMahon K.D."/>
            <person name="Konstantinidis K.T."/>
            <person name="Eloe-Fadrosh E.A."/>
            <person name="Kyrpides N.C."/>
            <person name="Woyke T."/>
        </authorList>
    </citation>
    <scope>NUCLEOTIDE SEQUENCE</scope>
    <source>
        <strain evidence="10">GVMAG-M-3300023179-2</strain>
    </source>
</reference>
<keyword evidence="7 8" id="KW-0472">Membrane</keyword>
<evidence type="ECO:0000256" key="8">
    <source>
        <dbReference type="SAM" id="Phobius"/>
    </source>
</evidence>
<evidence type="ECO:0000256" key="4">
    <source>
        <dbReference type="ARBA" id="ARBA00022475"/>
    </source>
</evidence>
<feature type="transmembrane region" description="Helical" evidence="8">
    <location>
        <begin position="23"/>
        <end position="42"/>
    </location>
</feature>
<evidence type="ECO:0000256" key="1">
    <source>
        <dbReference type="ARBA" id="ARBA00004202"/>
    </source>
</evidence>
<dbReference type="SUPFAM" id="SSF52540">
    <property type="entry name" value="P-loop containing nucleoside triphosphate hydrolases"/>
    <property type="match status" value="1"/>
</dbReference>
<dbReference type="InterPro" id="IPR003593">
    <property type="entry name" value="AAA+_ATPase"/>
</dbReference>
<keyword evidence="3" id="KW-0813">Transport</keyword>
<dbReference type="InterPro" id="IPR027417">
    <property type="entry name" value="P-loop_NTPase"/>
</dbReference>
<dbReference type="AlphaFoldDB" id="A0A6C0EGU4"/>
<comment type="subcellular location">
    <subcellularLocation>
        <location evidence="1">Cell membrane</location>
        <topology evidence="1">Peripheral membrane protein</topology>
    </subcellularLocation>
</comment>
<dbReference type="PANTHER" id="PTHR43166">
    <property type="entry name" value="AMINO ACID IMPORT ATP-BINDING PROTEIN"/>
    <property type="match status" value="1"/>
</dbReference>
<feature type="transmembrane region" description="Helical" evidence="8">
    <location>
        <begin position="54"/>
        <end position="72"/>
    </location>
</feature>
<keyword evidence="8" id="KW-0812">Transmembrane</keyword>
<dbReference type="GO" id="GO:0016887">
    <property type="term" value="F:ATP hydrolysis activity"/>
    <property type="evidence" value="ECO:0007669"/>
    <property type="project" value="InterPro"/>
</dbReference>
<dbReference type="CDD" id="cd00267">
    <property type="entry name" value="ABC_ATPase"/>
    <property type="match status" value="1"/>
</dbReference>
<feature type="domain" description="AAA+ ATPase" evidence="9">
    <location>
        <begin position="340"/>
        <end position="515"/>
    </location>
</feature>
<evidence type="ECO:0000259" key="9">
    <source>
        <dbReference type="SMART" id="SM00382"/>
    </source>
</evidence>
<evidence type="ECO:0000313" key="10">
    <source>
        <dbReference type="EMBL" id="QHT26545.1"/>
    </source>
</evidence>
<accession>A0A6C0EGU4</accession>
<keyword evidence="6" id="KW-0067">ATP-binding</keyword>
<dbReference type="EMBL" id="MN739799">
    <property type="protein sequence ID" value="QHT26545.1"/>
    <property type="molecule type" value="Genomic_DNA"/>
</dbReference>
<dbReference type="Pfam" id="PF00005">
    <property type="entry name" value="ABC_tran"/>
    <property type="match status" value="1"/>
</dbReference>
<protein>
    <recommendedName>
        <fullName evidence="9">AAA+ ATPase domain-containing protein</fullName>
    </recommendedName>
</protein>
<feature type="transmembrane region" description="Helical" evidence="8">
    <location>
        <begin position="143"/>
        <end position="168"/>
    </location>
</feature>
<keyword evidence="8" id="KW-1133">Transmembrane helix</keyword>
<dbReference type="GO" id="GO:0005524">
    <property type="term" value="F:ATP binding"/>
    <property type="evidence" value="ECO:0007669"/>
    <property type="project" value="UniProtKB-KW"/>
</dbReference>